<dbReference type="Gene3D" id="3.90.1530.30">
    <property type="match status" value="1"/>
</dbReference>
<dbReference type="EMBL" id="PVUF01000026">
    <property type="protein sequence ID" value="PRZ43808.1"/>
    <property type="molecule type" value="Genomic_DNA"/>
</dbReference>
<dbReference type="Gene3D" id="1.10.10.2830">
    <property type="match status" value="1"/>
</dbReference>
<dbReference type="GO" id="GO:0005694">
    <property type="term" value="C:chromosome"/>
    <property type="evidence" value="ECO:0007669"/>
    <property type="project" value="TreeGrafter"/>
</dbReference>
<comment type="caution">
    <text evidence="2">The sequence shown here is derived from an EMBL/GenBank/DDBJ whole genome shotgun (WGS) entry which is preliminary data.</text>
</comment>
<protein>
    <submittedName>
        <fullName evidence="2">ParB family protein</fullName>
    </submittedName>
</protein>
<evidence type="ECO:0000259" key="1">
    <source>
        <dbReference type="SMART" id="SM00470"/>
    </source>
</evidence>
<dbReference type="GO" id="GO:0007059">
    <property type="term" value="P:chromosome segregation"/>
    <property type="evidence" value="ECO:0007669"/>
    <property type="project" value="TreeGrafter"/>
</dbReference>
<name>A0A2T1A649_TRISK</name>
<dbReference type="SMART" id="SM00470">
    <property type="entry name" value="ParB"/>
    <property type="match status" value="1"/>
</dbReference>
<dbReference type="InterPro" id="IPR003115">
    <property type="entry name" value="ParB_N"/>
</dbReference>
<evidence type="ECO:0000313" key="3">
    <source>
        <dbReference type="Proteomes" id="UP000237718"/>
    </source>
</evidence>
<gene>
    <name evidence="2" type="ORF">CLV89_1266</name>
</gene>
<organism evidence="2 3">
    <name type="scientific">Tritonibacter scottomollicae</name>
    <name type="common">Epibacterium scottomollicae</name>
    <dbReference type="NCBI Taxonomy" id="483013"/>
    <lineage>
        <taxon>Bacteria</taxon>
        <taxon>Pseudomonadati</taxon>
        <taxon>Pseudomonadota</taxon>
        <taxon>Alphaproteobacteria</taxon>
        <taxon>Rhodobacterales</taxon>
        <taxon>Paracoccaceae</taxon>
        <taxon>Tritonibacter</taxon>
    </lineage>
</organism>
<dbReference type="Pfam" id="PF02195">
    <property type="entry name" value="ParB_N"/>
    <property type="match status" value="1"/>
</dbReference>
<accession>A0A2T1A649</accession>
<dbReference type="PANTHER" id="PTHR33375">
    <property type="entry name" value="CHROMOSOME-PARTITIONING PROTEIN PARB-RELATED"/>
    <property type="match status" value="1"/>
</dbReference>
<dbReference type="SUPFAM" id="SSF109709">
    <property type="entry name" value="KorB DNA-binding domain-like"/>
    <property type="match status" value="1"/>
</dbReference>
<dbReference type="InterPro" id="IPR050336">
    <property type="entry name" value="Chromosome_partition/occlusion"/>
</dbReference>
<dbReference type="OrthoDB" id="9813122at2"/>
<feature type="domain" description="ParB-like N-terminal" evidence="1">
    <location>
        <begin position="12"/>
        <end position="113"/>
    </location>
</feature>
<dbReference type="InterPro" id="IPR036086">
    <property type="entry name" value="ParB/Sulfiredoxin_sf"/>
</dbReference>
<dbReference type="RefSeq" id="WP_106165534.1">
    <property type="nucleotide sequence ID" value="NZ_PVUF01000026.1"/>
</dbReference>
<dbReference type="CDD" id="cd16406">
    <property type="entry name" value="ParB_N_like"/>
    <property type="match status" value="1"/>
</dbReference>
<dbReference type="PANTHER" id="PTHR33375:SF7">
    <property type="entry name" value="CHROMOSOME 2-PARTITIONING PROTEIN PARB-RELATED"/>
    <property type="match status" value="1"/>
</dbReference>
<dbReference type="Proteomes" id="UP000237718">
    <property type="component" value="Unassembled WGS sequence"/>
</dbReference>
<sequence>MTKQTEIIAAEARFPLTSLILSPMNPRQNVPEADIIELAESIWTAGLIQNLSGLSDGNGGAEIVAGGRRLRALQYLSEQHPDMSATKPELANPLVNIAPDRATAEIWAHTENIARKDLEPVDEIRAYGKMETGGASVSTIARAFAVTEKHVYRRLALSGLPEAVLDALGAGEISLSSAACFTISDDEDRSLEVLEQVRGRSHYSDHQIKNLLKPDSVKGTDRRVKFVGVEAYKEAGGRLSGDLFSEVTLFDDPALLETLFIANLEETAEELRATEGWKWVEISTDNYIGYWDMDQRKISNLRPVAGELTDEQAERCEELEYKLEFNADEITDEEQSELDGFEAILKTDFTADQKEHAGLIVFLNHDGEVDSFKGLVLPEDKAAAVEAGVLSKDAVGKADAPKSPISQKLADDLSRVVTGARQHAALRDPDLILALLAFQLSGGSYFADPIGLSMQDVPNFPSTEGAGYVLDERLTTASYLSEDRVTNRDDEVKKFQTFRKKGKEFIEAELVRHLAALMKGGNMEMRALVDREVKTDIRENWTPNAENFFKRVGGPYLNALWCDLLDLKQDDDKAKAFAKLTKGKKAEALEKLFADPEARKAQGVTKKQAAKIAKWLPEGMK</sequence>
<proteinExistence type="predicted"/>
<dbReference type="SUPFAM" id="SSF110849">
    <property type="entry name" value="ParB/Sulfiredoxin"/>
    <property type="match status" value="1"/>
</dbReference>
<dbReference type="AlphaFoldDB" id="A0A2T1A649"/>
<evidence type="ECO:0000313" key="2">
    <source>
        <dbReference type="EMBL" id="PRZ43808.1"/>
    </source>
</evidence>
<reference evidence="2 3" key="1">
    <citation type="submission" date="2018-03" db="EMBL/GenBank/DDBJ databases">
        <title>Genomic Encyclopedia of Archaeal and Bacterial Type Strains, Phase II (KMG-II): from individual species to whole genera.</title>
        <authorList>
            <person name="Goeker M."/>
        </authorList>
    </citation>
    <scope>NUCLEOTIDE SEQUENCE [LARGE SCALE GENOMIC DNA]</scope>
    <source>
        <strain evidence="2 3">DSM 25328</strain>
    </source>
</reference>